<feature type="binding site" evidence="8">
    <location>
        <position position="49"/>
    </location>
    <ligand>
        <name>[4Fe-4S] cluster</name>
        <dbReference type="ChEBI" id="CHEBI:49883"/>
        <label>1</label>
    </ligand>
</feature>
<evidence type="ECO:0000259" key="11">
    <source>
        <dbReference type="PROSITE" id="PS51918"/>
    </source>
</evidence>
<dbReference type="Gene3D" id="3.40.50.12160">
    <property type="entry name" value="Methylthiotransferase, N-terminal domain"/>
    <property type="match status" value="1"/>
</dbReference>
<dbReference type="EC" id="2.8.4.4" evidence="8"/>
<evidence type="ECO:0000256" key="2">
    <source>
        <dbReference type="ARBA" id="ARBA00022490"/>
    </source>
</evidence>
<dbReference type="Proteomes" id="UP000295781">
    <property type="component" value="Chromosome"/>
</dbReference>
<dbReference type="GO" id="GO:0005829">
    <property type="term" value="C:cytosol"/>
    <property type="evidence" value="ECO:0007669"/>
    <property type="project" value="TreeGrafter"/>
</dbReference>
<protein>
    <recommendedName>
        <fullName evidence="8">Ribosomal protein uS12 methylthiotransferase RimO</fullName>
        <shortName evidence="8">uS12 MTTase</shortName>
        <shortName evidence="8">uS12 methylthiotransferase</shortName>
        <ecNumber evidence="8">2.8.4.4</ecNumber>
    </recommendedName>
    <alternativeName>
        <fullName evidence="8">Ribosomal protein uS12 (aspartate-C(3))-methylthiotransferase</fullName>
    </alternativeName>
    <alternativeName>
        <fullName evidence="8">Ribosome maturation factor RimO</fullName>
    </alternativeName>
</protein>
<dbReference type="GO" id="GO:0005840">
    <property type="term" value="C:ribosome"/>
    <property type="evidence" value="ECO:0007669"/>
    <property type="project" value="UniProtKB-KW"/>
</dbReference>
<reference evidence="12 13" key="1">
    <citation type="submission" date="2015-09" db="EMBL/GenBank/DDBJ databases">
        <title>Sorangium comparison.</title>
        <authorList>
            <person name="Zaburannyi N."/>
            <person name="Bunk B."/>
            <person name="Overmann J."/>
            <person name="Mueller R."/>
        </authorList>
    </citation>
    <scope>NUCLEOTIDE SEQUENCE [LARGE SCALE GENOMIC DNA]</scope>
    <source>
        <strain evidence="12 13">So ceGT47</strain>
    </source>
</reference>
<dbReference type="SFLD" id="SFLDG01061">
    <property type="entry name" value="methylthiotransferase"/>
    <property type="match status" value="1"/>
</dbReference>
<dbReference type="PANTHER" id="PTHR43837:SF1">
    <property type="entry name" value="RIBOSOMAL PROTEIN US12 METHYLTHIOTRANSFERASE RIMO"/>
    <property type="match status" value="1"/>
</dbReference>
<dbReference type="OrthoDB" id="9805215at2"/>
<dbReference type="RefSeq" id="WP_129348686.1">
    <property type="nucleotide sequence ID" value="NZ_CP012670.1"/>
</dbReference>
<evidence type="ECO:0000256" key="7">
    <source>
        <dbReference type="ARBA" id="ARBA00023014"/>
    </source>
</evidence>
<dbReference type="NCBIfam" id="TIGR00089">
    <property type="entry name" value="MiaB/RimO family radical SAM methylthiotransferase"/>
    <property type="match status" value="1"/>
</dbReference>
<sequence length="489" mass="53939">MSLRTVHFVSLGCPKNRVDSEVMLGVARAAGYAHVDDAADAEVIVVNTCGFIGEAKKESIDAIFEMAQHKEGGRCKRLVVAGCLSQRHPEELAREMPEVDHFLGSSDMLKLGRVLAGDAERMLVGNPAEWLIRAADPRTLSTPGGSAYVKIAEGCNRTCSFCVIPDLRGGQRSRPIADVVREVEQLAAAGVREINLISQDTIAYGRDAGGRADGRATLAELVRQVADVPGVRWVRLFYLYPETMTDELVELLAGHPRVVPYVDMPLQHAADAMLRRMRRGHGGDRLRRVVSTLRERVPGLTFRTAFIVGHPGETDAEFEELCDFVRWAEFERVGVFRYSDEETSQSHALPDKVPARTAASRYRRLMTLQRRISHKKSAAMIGRELEVLVEGTSDEHEYVLMGRHAGQAPEIDGQVYLSGGEVRPGEMCRVRITQASDYDLVGELLDEGEPERDAALPPAVIAGAAPSLTAKRRVALRVLQTDGRERQQN</sequence>
<evidence type="ECO:0000313" key="12">
    <source>
        <dbReference type="EMBL" id="AUX23489.1"/>
    </source>
</evidence>
<dbReference type="PANTHER" id="PTHR43837">
    <property type="entry name" value="RIBOSOMAL PROTEIN S12 METHYLTHIOTRANSFERASE RIMO"/>
    <property type="match status" value="1"/>
</dbReference>
<dbReference type="InterPro" id="IPR005840">
    <property type="entry name" value="Ribosomal_uS12_MeSTrfase_RimO"/>
</dbReference>
<dbReference type="SUPFAM" id="SSF102114">
    <property type="entry name" value="Radical SAM enzymes"/>
    <property type="match status" value="1"/>
</dbReference>
<dbReference type="PROSITE" id="PS51449">
    <property type="entry name" value="MTTASE_N"/>
    <property type="match status" value="1"/>
</dbReference>
<dbReference type="EMBL" id="CP012670">
    <property type="protein sequence ID" value="AUX23489.1"/>
    <property type="molecule type" value="Genomic_DNA"/>
</dbReference>
<keyword evidence="1 8" id="KW-0004">4Fe-4S</keyword>
<dbReference type="InterPro" id="IPR023404">
    <property type="entry name" value="rSAM_horseshoe"/>
</dbReference>
<feature type="binding site" evidence="8">
    <location>
        <position position="83"/>
    </location>
    <ligand>
        <name>[4Fe-4S] cluster</name>
        <dbReference type="ChEBI" id="CHEBI:49883"/>
        <label>1</label>
    </ligand>
</feature>
<evidence type="ECO:0000256" key="6">
    <source>
        <dbReference type="ARBA" id="ARBA00023004"/>
    </source>
</evidence>
<feature type="binding site" evidence="8">
    <location>
        <position position="159"/>
    </location>
    <ligand>
        <name>[4Fe-4S] cluster</name>
        <dbReference type="ChEBI" id="CHEBI:49883"/>
        <label>2</label>
        <note>4Fe-4S-S-AdoMet</note>
    </ligand>
</feature>
<dbReference type="Pfam" id="PF00919">
    <property type="entry name" value="UPF0004"/>
    <property type="match status" value="1"/>
</dbReference>
<feature type="domain" description="TRAM" evidence="9">
    <location>
        <begin position="378"/>
        <end position="446"/>
    </location>
</feature>
<keyword evidence="6 8" id="KW-0408">Iron</keyword>
<dbReference type="GO" id="GO:0103039">
    <property type="term" value="F:protein methylthiotransferase activity"/>
    <property type="evidence" value="ECO:0007669"/>
    <property type="project" value="UniProtKB-EC"/>
</dbReference>
<dbReference type="InterPro" id="IPR006638">
    <property type="entry name" value="Elp3/MiaA/NifB-like_rSAM"/>
</dbReference>
<evidence type="ECO:0000256" key="5">
    <source>
        <dbReference type="ARBA" id="ARBA00022723"/>
    </source>
</evidence>
<comment type="subcellular location">
    <subcellularLocation>
        <location evidence="8">Cytoplasm</location>
    </subcellularLocation>
</comment>
<dbReference type="FunFam" id="3.80.30.20:FF:000001">
    <property type="entry name" value="tRNA-2-methylthio-N(6)-dimethylallyladenosine synthase 2"/>
    <property type="match status" value="1"/>
</dbReference>
<name>A0A4P2Q2K3_SORCE</name>
<evidence type="ECO:0000313" key="13">
    <source>
        <dbReference type="Proteomes" id="UP000295781"/>
    </source>
</evidence>
<evidence type="ECO:0000259" key="9">
    <source>
        <dbReference type="PROSITE" id="PS50926"/>
    </source>
</evidence>
<dbReference type="InterPro" id="IPR007197">
    <property type="entry name" value="rSAM"/>
</dbReference>
<dbReference type="InterPro" id="IPR020612">
    <property type="entry name" value="Methylthiotransferase_CS"/>
</dbReference>
<dbReference type="Gene3D" id="3.80.30.20">
    <property type="entry name" value="tm_1862 like domain"/>
    <property type="match status" value="1"/>
</dbReference>
<dbReference type="Pfam" id="PF04055">
    <property type="entry name" value="Radical_SAM"/>
    <property type="match status" value="1"/>
</dbReference>
<feature type="binding site" evidence="8">
    <location>
        <position position="162"/>
    </location>
    <ligand>
        <name>[4Fe-4S] cluster</name>
        <dbReference type="ChEBI" id="CHEBI:49883"/>
        <label>2</label>
        <note>4Fe-4S-S-AdoMet</note>
    </ligand>
</feature>
<keyword evidence="7 8" id="KW-0411">Iron-sulfur</keyword>
<dbReference type="PROSITE" id="PS50926">
    <property type="entry name" value="TRAM"/>
    <property type="match status" value="1"/>
</dbReference>
<dbReference type="InterPro" id="IPR038135">
    <property type="entry name" value="Methylthiotransferase_N_sf"/>
</dbReference>
<feature type="binding site" evidence="8">
    <location>
        <position position="155"/>
    </location>
    <ligand>
        <name>[4Fe-4S] cluster</name>
        <dbReference type="ChEBI" id="CHEBI:49883"/>
        <label>2</label>
        <note>4Fe-4S-S-AdoMet</note>
    </ligand>
</feature>
<dbReference type="GO" id="GO:0046872">
    <property type="term" value="F:metal ion binding"/>
    <property type="evidence" value="ECO:0007669"/>
    <property type="project" value="UniProtKB-KW"/>
</dbReference>
<dbReference type="NCBIfam" id="TIGR01125">
    <property type="entry name" value="30S ribosomal protein S12 methylthiotransferase RimO"/>
    <property type="match status" value="1"/>
</dbReference>
<keyword evidence="5 8" id="KW-0479">Metal-binding</keyword>
<dbReference type="GO" id="GO:0051539">
    <property type="term" value="F:4 iron, 4 sulfur cluster binding"/>
    <property type="evidence" value="ECO:0007669"/>
    <property type="project" value="UniProtKB-UniRule"/>
</dbReference>
<keyword evidence="12" id="KW-0689">Ribosomal protein</keyword>
<dbReference type="Pfam" id="PF18693">
    <property type="entry name" value="TRAM_2"/>
    <property type="match status" value="1"/>
</dbReference>
<dbReference type="PROSITE" id="PS51918">
    <property type="entry name" value="RADICAL_SAM"/>
    <property type="match status" value="1"/>
</dbReference>
<dbReference type="InterPro" id="IPR013848">
    <property type="entry name" value="Methylthiotransferase_N"/>
</dbReference>
<dbReference type="SFLD" id="SFLDF00274">
    <property type="entry name" value="ribosomal_protein_S12_methylth"/>
    <property type="match status" value="1"/>
</dbReference>
<evidence type="ECO:0000259" key="10">
    <source>
        <dbReference type="PROSITE" id="PS51449"/>
    </source>
</evidence>
<dbReference type="SFLD" id="SFLDS00029">
    <property type="entry name" value="Radical_SAM"/>
    <property type="match status" value="1"/>
</dbReference>
<dbReference type="InterPro" id="IPR012340">
    <property type="entry name" value="NA-bd_OB-fold"/>
</dbReference>
<evidence type="ECO:0000256" key="4">
    <source>
        <dbReference type="ARBA" id="ARBA00022691"/>
    </source>
</evidence>
<feature type="domain" description="Radical SAM core" evidence="11">
    <location>
        <begin position="141"/>
        <end position="375"/>
    </location>
</feature>
<feature type="domain" description="MTTase N-terminal" evidence="10">
    <location>
        <begin position="4"/>
        <end position="120"/>
    </location>
</feature>
<comment type="function">
    <text evidence="8">Catalyzes the methylthiolation of an aspartic acid residue of ribosomal protein uS12.</text>
</comment>
<dbReference type="HAMAP" id="MF_01865">
    <property type="entry name" value="MTTase_RimO"/>
    <property type="match status" value="1"/>
</dbReference>
<comment type="similarity">
    <text evidence="8">Belongs to the methylthiotransferase family. RimO subfamily.</text>
</comment>
<dbReference type="SFLD" id="SFLDG01082">
    <property type="entry name" value="B12-binding_domain_containing"/>
    <property type="match status" value="1"/>
</dbReference>
<dbReference type="InterPro" id="IPR002792">
    <property type="entry name" value="TRAM_dom"/>
</dbReference>
<dbReference type="PROSITE" id="PS01278">
    <property type="entry name" value="MTTASE_RADICAL"/>
    <property type="match status" value="1"/>
</dbReference>
<keyword evidence="2 8" id="KW-0963">Cytoplasm</keyword>
<proteinExistence type="inferred from homology"/>
<evidence type="ECO:0000256" key="8">
    <source>
        <dbReference type="HAMAP-Rule" id="MF_01865"/>
    </source>
</evidence>
<accession>A0A4P2Q2K3</accession>
<evidence type="ECO:0000256" key="1">
    <source>
        <dbReference type="ARBA" id="ARBA00022485"/>
    </source>
</evidence>
<dbReference type="GO" id="GO:0035599">
    <property type="term" value="F:aspartic acid methylthiotransferase activity"/>
    <property type="evidence" value="ECO:0007669"/>
    <property type="project" value="TreeGrafter"/>
</dbReference>
<comment type="cofactor">
    <cofactor evidence="8">
        <name>[4Fe-4S] cluster</name>
        <dbReference type="ChEBI" id="CHEBI:49883"/>
    </cofactor>
    <text evidence="8">Binds 2 [4Fe-4S] clusters. One cluster is coordinated with 3 cysteines and an exchangeable S-adenosyl-L-methionine.</text>
</comment>
<organism evidence="12 13">
    <name type="scientific">Sorangium cellulosum</name>
    <name type="common">Polyangium cellulosum</name>
    <dbReference type="NCBI Taxonomy" id="56"/>
    <lineage>
        <taxon>Bacteria</taxon>
        <taxon>Pseudomonadati</taxon>
        <taxon>Myxococcota</taxon>
        <taxon>Polyangia</taxon>
        <taxon>Polyangiales</taxon>
        <taxon>Polyangiaceae</taxon>
        <taxon>Sorangium</taxon>
    </lineage>
</organism>
<comment type="catalytic activity">
    <reaction evidence="8">
        <text>L-aspartate(89)-[ribosomal protein uS12]-hydrogen + (sulfur carrier)-SH + AH2 + 2 S-adenosyl-L-methionine = 3-methylsulfanyl-L-aspartate(89)-[ribosomal protein uS12]-hydrogen + (sulfur carrier)-H + 5'-deoxyadenosine + L-methionine + A + S-adenosyl-L-homocysteine + 2 H(+)</text>
        <dbReference type="Rhea" id="RHEA:37087"/>
        <dbReference type="Rhea" id="RHEA-COMP:10460"/>
        <dbReference type="Rhea" id="RHEA-COMP:10461"/>
        <dbReference type="Rhea" id="RHEA-COMP:14737"/>
        <dbReference type="Rhea" id="RHEA-COMP:14739"/>
        <dbReference type="ChEBI" id="CHEBI:13193"/>
        <dbReference type="ChEBI" id="CHEBI:15378"/>
        <dbReference type="ChEBI" id="CHEBI:17319"/>
        <dbReference type="ChEBI" id="CHEBI:17499"/>
        <dbReference type="ChEBI" id="CHEBI:29917"/>
        <dbReference type="ChEBI" id="CHEBI:29961"/>
        <dbReference type="ChEBI" id="CHEBI:57844"/>
        <dbReference type="ChEBI" id="CHEBI:57856"/>
        <dbReference type="ChEBI" id="CHEBI:59789"/>
        <dbReference type="ChEBI" id="CHEBI:64428"/>
        <dbReference type="ChEBI" id="CHEBI:73599"/>
        <dbReference type="EC" id="2.8.4.4"/>
    </reaction>
</comment>
<keyword evidence="4 8" id="KW-0949">S-adenosyl-L-methionine</keyword>
<dbReference type="Gene3D" id="2.40.50.140">
    <property type="entry name" value="Nucleic acid-binding proteins"/>
    <property type="match status" value="1"/>
</dbReference>
<dbReference type="InterPro" id="IPR058240">
    <property type="entry name" value="rSAM_sf"/>
</dbReference>
<keyword evidence="3 8" id="KW-0808">Transferase</keyword>
<evidence type="ECO:0000256" key="3">
    <source>
        <dbReference type="ARBA" id="ARBA00022679"/>
    </source>
</evidence>
<gene>
    <name evidence="8 12" type="primary">rimO</name>
    <name evidence="12" type="ORF">SOCEGT47_040160</name>
</gene>
<dbReference type="SMART" id="SM00729">
    <property type="entry name" value="Elp3"/>
    <property type="match status" value="1"/>
</dbReference>
<dbReference type="CDD" id="cd01335">
    <property type="entry name" value="Radical_SAM"/>
    <property type="match status" value="1"/>
</dbReference>
<keyword evidence="12" id="KW-0687">Ribonucleoprotein</keyword>
<dbReference type="GO" id="GO:0006400">
    <property type="term" value="P:tRNA modification"/>
    <property type="evidence" value="ECO:0007669"/>
    <property type="project" value="InterPro"/>
</dbReference>
<feature type="binding site" evidence="8">
    <location>
        <position position="13"/>
    </location>
    <ligand>
        <name>[4Fe-4S] cluster</name>
        <dbReference type="ChEBI" id="CHEBI:49883"/>
        <label>1</label>
    </ligand>
</feature>
<dbReference type="InterPro" id="IPR005839">
    <property type="entry name" value="Methylthiotransferase"/>
</dbReference>
<dbReference type="AlphaFoldDB" id="A0A4P2Q2K3"/>